<dbReference type="Gene3D" id="1.10.10.10">
    <property type="entry name" value="Winged helix-like DNA-binding domain superfamily/Winged helix DNA-binding domain"/>
    <property type="match status" value="1"/>
</dbReference>
<dbReference type="PROSITE" id="PS50961">
    <property type="entry name" value="HTH_LA"/>
    <property type="match status" value="1"/>
</dbReference>
<evidence type="ECO:0000256" key="2">
    <source>
        <dbReference type="PROSITE-ProRule" id="PRU00332"/>
    </source>
</evidence>
<dbReference type="Proteomes" id="UP000266841">
    <property type="component" value="Unassembled WGS sequence"/>
</dbReference>
<dbReference type="Pfam" id="PF05383">
    <property type="entry name" value="La"/>
    <property type="match status" value="1"/>
</dbReference>
<evidence type="ECO:0000259" key="4">
    <source>
        <dbReference type="PROSITE" id="PS50961"/>
    </source>
</evidence>
<dbReference type="GO" id="GO:0003723">
    <property type="term" value="F:RNA binding"/>
    <property type="evidence" value="ECO:0007669"/>
    <property type="project" value="UniProtKB-UniRule"/>
</dbReference>
<name>K0S7L7_THAOC</name>
<evidence type="ECO:0000256" key="3">
    <source>
        <dbReference type="SAM" id="MobiDB-lite"/>
    </source>
</evidence>
<dbReference type="OrthoDB" id="439993at2759"/>
<dbReference type="InterPro" id="IPR036388">
    <property type="entry name" value="WH-like_DNA-bd_sf"/>
</dbReference>
<dbReference type="SMART" id="SM00715">
    <property type="entry name" value="LA"/>
    <property type="match status" value="1"/>
</dbReference>
<keyword evidence="6" id="KW-1185">Reference proteome</keyword>
<accession>K0S7L7</accession>
<gene>
    <name evidence="5" type="ORF">THAOC_25534</name>
</gene>
<protein>
    <recommendedName>
        <fullName evidence="4">HTH La-type RNA-binding domain-containing protein</fullName>
    </recommendedName>
</protein>
<proteinExistence type="predicted"/>
<dbReference type="SUPFAM" id="SSF46785">
    <property type="entry name" value="Winged helix' DNA-binding domain"/>
    <property type="match status" value="1"/>
</dbReference>
<feature type="non-terminal residue" evidence="5">
    <location>
        <position position="178"/>
    </location>
</feature>
<dbReference type="EMBL" id="AGNL01035253">
    <property type="protein sequence ID" value="EJK54807.1"/>
    <property type="molecule type" value="Genomic_DNA"/>
</dbReference>
<dbReference type="InterPro" id="IPR036390">
    <property type="entry name" value="WH_DNA-bd_sf"/>
</dbReference>
<evidence type="ECO:0000313" key="6">
    <source>
        <dbReference type="Proteomes" id="UP000266841"/>
    </source>
</evidence>
<evidence type="ECO:0000256" key="1">
    <source>
        <dbReference type="ARBA" id="ARBA00022884"/>
    </source>
</evidence>
<feature type="region of interest" description="Disordered" evidence="3">
    <location>
        <begin position="106"/>
        <end position="146"/>
    </location>
</feature>
<dbReference type="InterPro" id="IPR006630">
    <property type="entry name" value="La_HTH"/>
</dbReference>
<reference evidence="5 6" key="1">
    <citation type="journal article" date="2012" name="Genome Biol.">
        <title>Genome and low-iron response of an oceanic diatom adapted to chronic iron limitation.</title>
        <authorList>
            <person name="Lommer M."/>
            <person name="Specht M."/>
            <person name="Roy A.S."/>
            <person name="Kraemer L."/>
            <person name="Andreson R."/>
            <person name="Gutowska M.A."/>
            <person name="Wolf J."/>
            <person name="Bergner S.V."/>
            <person name="Schilhabel M.B."/>
            <person name="Klostermeier U.C."/>
            <person name="Beiko R.G."/>
            <person name="Rosenstiel P."/>
            <person name="Hippler M."/>
            <person name="Laroche J."/>
        </authorList>
    </citation>
    <scope>NUCLEOTIDE SEQUENCE [LARGE SCALE GENOMIC DNA]</scope>
    <source>
        <strain evidence="5 6">CCMP1005</strain>
    </source>
</reference>
<keyword evidence="1 2" id="KW-0694">RNA-binding</keyword>
<sequence length="178" mass="19726">MTSADDSALSSFVERLGFFFSDSNLRRDKWMRAKLDESGGLTLDDLLSFNTIKTISTDKALLAKAAEDADLKDLISYDAEKEVISRRVKFDRETAGDGHELSIVVQNLPLTTTPPEEEKAADDGKAEEEKKAAEDGKSEEEKKAAEDCKPVFKPCYAVNRDEVKALFEPYGKVGIVQL</sequence>
<comment type="caution">
    <text evidence="5">The sequence shown here is derived from an EMBL/GenBank/DDBJ whole genome shotgun (WGS) entry which is preliminary data.</text>
</comment>
<evidence type="ECO:0000313" key="5">
    <source>
        <dbReference type="EMBL" id="EJK54807.1"/>
    </source>
</evidence>
<feature type="compositionally biased region" description="Basic and acidic residues" evidence="3">
    <location>
        <begin position="116"/>
        <end position="146"/>
    </location>
</feature>
<feature type="domain" description="HTH La-type RNA-binding" evidence="4">
    <location>
        <begin position="2"/>
        <end position="94"/>
    </location>
</feature>
<organism evidence="5 6">
    <name type="scientific">Thalassiosira oceanica</name>
    <name type="common">Marine diatom</name>
    <dbReference type="NCBI Taxonomy" id="159749"/>
    <lineage>
        <taxon>Eukaryota</taxon>
        <taxon>Sar</taxon>
        <taxon>Stramenopiles</taxon>
        <taxon>Ochrophyta</taxon>
        <taxon>Bacillariophyta</taxon>
        <taxon>Coscinodiscophyceae</taxon>
        <taxon>Thalassiosirophycidae</taxon>
        <taxon>Thalassiosirales</taxon>
        <taxon>Thalassiosiraceae</taxon>
        <taxon>Thalassiosira</taxon>
    </lineage>
</organism>
<dbReference type="AlphaFoldDB" id="K0S7L7"/>